<feature type="transmembrane region" description="Helical" evidence="1">
    <location>
        <begin position="12"/>
        <end position="35"/>
    </location>
</feature>
<evidence type="ECO:0000313" key="2">
    <source>
        <dbReference type="EMBL" id="NMH99307.1"/>
    </source>
</evidence>
<keyword evidence="1" id="KW-1133">Transmembrane helix</keyword>
<evidence type="ECO:0000256" key="1">
    <source>
        <dbReference type="SAM" id="Phobius"/>
    </source>
</evidence>
<dbReference type="PANTHER" id="PTHR42305">
    <property type="entry name" value="MEMBRANE PROTEIN RV1733C-RELATED"/>
    <property type="match status" value="1"/>
</dbReference>
<dbReference type="EMBL" id="JAAXLA010000034">
    <property type="protein sequence ID" value="NMH99307.1"/>
    <property type="molecule type" value="Genomic_DNA"/>
</dbReference>
<proteinExistence type="predicted"/>
<dbReference type="PANTHER" id="PTHR42305:SF1">
    <property type="entry name" value="MEMBRANE PROTEIN RV1733C-RELATED"/>
    <property type="match status" value="1"/>
</dbReference>
<protein>
    <recommendedName>
        <fullName evidence="4">Integral membrane protein</fullName>
    </recommendedName>
</protein>
<keyword evidence="3" id="KW-1185">Reference proteome</keyword>
<organism evidence="2 3">
    <name type="scientific">Pseudonocardia acidicola</name>
    <dbReference type="NCBI Taxonomy" id="2724939"/>
    <lineage>
        <taxon>Bacteria</taxon>
        <taxon>Bacillati</taxon>
        <taxon>Actinomycetota</taxon>
        <taxon>Actinomycetes</taxon>
        <taxon>Pseudonocardiales</taxon>
        <taxon>Pseudonocardiaceae</taxon>
        <taxon>Pseudonocardia</taxon>
    </lineage>
</organism>
<dbReference type="InterPro" id="IPR039708">
    <property type="entry name" value="MT1774/Rv1733c-like"/>
</dbReference>
<comment type="caution">
    <text evidence="2">The sequence shown here is derived from an EMBL/GenBank/DDBJ whole genome shotgun (WGS) entry which is preliminary data.</text>
</comment>
<feature type="transmembrane region" description="Helical" evidence="1">
    <location>
        <begin position="126"/>
        <end position="150"/>
    </location>
</feature>
<evidence type="ECO:0008006" key="4">
    <source>
        <dbReference type="Google" id="ProtNLM"/>
    </source>
</evidence>
<accession>A0ABX1SES2</accession>
<dbReference type="Proteomes" id="UP000820669">
    <property type="component" value="Unassembled WGS sequence"/>
</dbReference>
<sequence>MPRRHTDRVEDALAWLLSSLALLVLLAAILAGFAVHGREMARVQRENGERTPVNAVLLTASPVLPASQGSPWLAPSRVPASWTGPDGKPHTGLVTVRGILKAGATVRSWVDRSGALAPAPSSAASAGISAVIVALGVLGAGWTLLGSLWVGGRHLIAARNDARWTREWERVEPQWSRRIR</sequence>
<gene>
    <name evidence="2" type="ORF">HF526_18610</name>
</gene>
<name>A0ABX1SES2_9PSEU</name>
<dbReference type="RefSeq" id="WP_169382791.1">
    <property type="nucleotide sequence ID" value="NZ_JAAXLA010000034.1"/>
</dbReference>
<keyword evidence="1" id="KW-0472">Membrane</keyword>
<evidence type="ECO:0000313" key="3">
    <source>
        <dbReference type="Proteomes" id="UP000820669"/>
    </source>
</evidence>
<keyword evidence="1" id="KW-0812">Transmembrane</keyword>
<reference evidence="2 3" key="1">
    <citation type="submission" date="2020-04" db="EMBL/GenBank/DDBJ databases">
        <authorList>
            <person name="Klaysubun C."/>
            <person name="Duangmal K."/>
            <person name="Lipun K."/>
        </authorList>
    </citation>
    <scope>NUCLEOTIDE SEQUENCE [LARGE SCALE GENOMIC DNA]</scope>
    <source>
        <strain evidence="2 3">K10HN5</strain>
    </source>
</reference>